<dbReference type="Proteomes" id="UP000233160">
    <property type="component" value="Unassembled WGS sequence"/>
</dbReference>
<gene>
    <name evidence="2" type="primary">RNF212B</name>
</gene>
<feature type="region of interest" description="Disordered" evidence="1">
    <location>
        <begin position="61"/>
        <end position="84"/>
    </location>
</feature>
<feature type="compositionally biased region" description="Basic and acidic residues" evidence="1">
    <location>
        <begin position="75"/>
        <end position="84"/>
    </location>
</feature>
<protein>
    <submittedName>
        <fullName evidence="2">Ring finger protein 212B</fullName>
    </submittedName>
</protein>
<accession>A0A2K6FAX8</accession>
<reference evidence="2" key="1">
    <citation type="submission" date="2025-08" db="UniProtKB">
        <authorList>
            <consortium name="Ensembl"/>
        </authorList>
    </citation>
    <scope>IDENTIFICATION</scope>
</reference>
<proteinExistence type="predicted"/>
<feature type="compositionally biased region" description="Polar residues" evidence="1">
    <location>
        <begin position="1"/>
        <end position="19"/>
    </location>
</feature>
<dbReference type="AlphaFoldDB" id="A0A2K6FAX8"/>
<evidence type="ECO:0000256" key="1">
    <source>
        <dbReference type="SAM" id="MobiDB-lite"/>
    </source>
</evidence>
<dbReference type="Ensembl" id="ENSPCOT00000021730.1">
    <property type="protein sequence ID" value="ENSPCOP00000011145.1"/>
    <property type="gene ID" value="ENSPCOG00000017081.1"/>
</dbReference>
<name>A0A2K6FAX8_PROCO</name>
<reference evidence="2" key="2">
    <citation type="submission" date="2025-09" db="UniProtKB">
        <authorList>
            <consortium name="Ensembl"/>
        </authorList>
    </citation>
    <scope>IDENTIFICATION</scope>
</reference>
<keyword evidence="3" id="KW-1185">Reference proteome</keyword>
<feature type="region of interest" description="Disordered" evidence="1">
    <location>
        <begin position="1"/>
        <end position="21"/>
    </location>
</feature>
<sequence>MQDAQQTLVSQDNRSSSVESMPYRMTGFGSLGQKPLHQLQLTAYLIGDFFFQTNPKWGFRQHKSPHPQQFWSEGEQNHTRESSW</sequence>
<dbReference type="GeneTree" id="ENSGT00740000115581"/>
<organism evidence="2 3">
    <name type="scientific">Propithecus coquereli</name>
    <name type="common">Coquerel's sifaka</name>
    <name type="synonym">Propithecus verreauxi coquereli</name>
    <dbReference type="NCBI Taxonomy" id="379532"/>
    <lineage>
        <taxon>Eukaryota</taxon>
        <taxon>Metazoa</taxon>
        <taxon>Chordata</taxon>
        <taxon>Craniata</taxon>
        <taxon>Vertebrata</taxon>
        <taxon>Euteleostomi</taxon>
        <taxon>Mammalia</taxon>
        <taxon>Eutheria</taxon>
        <taxon>Euarchontoglires</taxon>
        <taxon>Primates</taxon>
        <taxon>Strepsirrhini</taxon>
        <taxon>Lemuriformes</taxon>
        <taxon>Indriidae</taxon>
        <taxon>Propithecus</taxon>
    </lineage>
</organism>
<evidence type="ECO:0000313" key="2">
    <source>
        <dbReference type="Ensembl" id="ENSPCOP00000011145.1"/>
    </source>
</evidence>
<evidence type="ECO:0000313" key="3">
    <source>
        <dbReference type="Proteomes" id="UP000233160"/>
    </source>
</evidence>